<gene>
    <name evidence="2" type="ORF">BJ508DRAFT_381772</name>
</gene>
<accession>A0A3N4HCE0</accession>
<feature type="signal peptide" evidence="1">
    <location>
        <begin position="1"/>
        <end position="19"/>
    </location>
</feature>
<evidence type="ECO:0000313" key="3">
    <source>
        <dbReference type="Proteomes" id="UP000275078"/>
    </source>
</evidence>
<protein>
    <submittedName>
        <fullName evidence="2">Uncharacterized protein</fullName>
    </submittedName>
</protein>
<feature type="chain" id="PRO_5018332162" evidence="1">
    <location>
        <begin position="20"/>
        <end position="286"/>
    </location>
</feature>
<dbReference type="Proteomes" id="UP000275078">
    <property type="component" value="Unassembled WGS sequence"/>
</dbReference>
<reference evidence="2 3" key="1">
    <citation type="journal article" date="2018" name="Nat. Ecol. Evol.">
        <title>Pezizomycetes genomes reveal the molecular basis of ectomycorrhizal truffle lifestyle.</title>
        <authorList>
            <person name="Murat C."/>
            <person name="Payen T."/>
            <person name="Noel B."/>
            <person name="Kuo A."/>
            <person name="Morin E."/>
            <person name="Chen J."/>
            <person name="Kohler A."/>
            <person name="Krizsan K."/>
            <person name="Balestrini R."/>
            <person name="Da Silva C."/>
            <person name="Montanini B."/>
            <person name="Hainaut M."/>
            <person name="Levati E."/>
            <person name="Barry K.W."/>
            <person name="Belfiori B."/>
            <person name="Cichocki N."/>
            <person name="Clum A."/>
            <person name="Dockter R.B."/>
            <person name="Fauchery L."/>
            <person name="Guy J."/>
            <person name="Iotti M."/>
            <person name="Le Tacon F."/>
            <person name="Lindquist E.A."/>
            <person name="Lipzen A."/>
            <person name="Malagnac F."/>
            <person name="Mello A."/>
            <person name="Molinier V."/>
            <person name="Miyauchi S."/>
            <person name="Poulain J."/>
            <person name="Riccioni C."/>
            <person name="Rubini A."/>
            <person name="Sitrit Y."/>
            <person name="Splivallo R."/>
            <person name="Traeger S."/>
            <person name="Wang M."/>
            <person name="Zifcakova L."/>
            <person name="Wipf D."/>
            <person name="Zambonelli A."/>
            <person name="Paolocci F."/>
            <person name="Nowrousian M."/>
            <person name="Ottonello S."/>
            <person name="Baldrian P."/>
            <person name="Spatafora J.W."/>
            <person name="Henrissat B."/>
            <person name="Nagy L.G."/>
            <person name="Aury J.M."/>
            <person name="Wincker P."/>
            <person name="Grigoriev I.V."/>
            <person name="Bonfante P."/>
            <person name="Martin F.M."/>
        </authorList>
    </citation>
    <scope>NUCLEOTIDE SEQUENCE [LARGE SCALE GENOMIC DNA]</scope>
    <source>
        <strain evidence="2 3">RN42</strain>
    </source>
</reference>
<dbReference type="AlphaFoldDB" id="A0A3N4HCE0"/>
<proteinExistence type="predicted"/>
<dbReference type="EMBL" id="ML119884">
    <property type="protein sequence ID" value="RPA72033.1"/>
    <property type="molecule type" value="Genomic_DNA"/>
</dbReference>
<organism evidence="2 3">
    <name type="scientific">Ascobolus immersus RN42</name>
    <dbReference type="NCBI Taxonomy" id="1160509"/>
    <lineage>
        <taxon>Eukaryota</taxon>
        <taxon>Fungi</taxon>
        <taxon>Dikarya</taxon>
        <taxon>Ascomycota</taxon>
        <taxon>Pezizomycotina</taxon>
        <taxon>Pezizomycetes</taxon>
        <taxon>Pezizales</taxon>
        <taxon>Ascobolaceae</taxon>
        <taxon>Ascobolus</taxon>
    </lineage>
</organism>
<keyword evidence="1" id="KW-0732">Signal</keyword>
<sequence>MRVFRPIILVLALLHQAVSFPTKDTAPASRSLHHALLPAPETQQTEATRLHHRSHLFEPGTQVGSSCKTSNFSLSNQDDAIDALLNLVYLPSSKCDEMHERFLELEDSCLLLTRAGSVGWYLCRGSFRYIFNRVSERAEIFDADKEVRWTYGVSDSRGFKMEVENRCFRWAVYAAIMRDACCKTCNPVFSTQERFGGTTIVLEGGGAVDGEWPEKGRKGNWMPDDDVSAWSIGTRNIGAEDAKIGVPEEQESKKRGTKRGCRNHSKTAILNIKGYKRYKRTRCNLL</sequence>
<name>A0A3N4HCE0_ASCIM</name>
<keyword evidence="3" id="KW-1185">Reference proteome</keyword>
<evidence type="ECO:0000313" key="2">
    <source>
        <dbReference type="EMBL" id="RPA72033.1"/>
    </source>
</evidence>
<evidence type="ECO:0000256" key="1">
    <source>
        <dbReference type="SAM" id="SignalP"/>
    </source>
</evidence>